<dbReference type="KEGG" id="ddr:Deide_11970"/>
<dbReference type="SMART" id="SM00091">
    <property type="entry name" value="PAS"/>
    <property type="match status" value="4"/>
</dbReference>
<dbReference type="InterPro" id="IPR013655">
    <property type="entry name" value="PAS_fold_3"/>
</dbReference>
<dbReference type="Pfam" id="PF08448">
    <property type="entry name" value="PAS_4"/>
    <property type="match status" value="1"/>
</dbReference>
<dbReference type="SUPFAM" id="SSF55785">
    <property type="entry name" value="PYP-like sensor domain (PAS domain)"/>
    <property type="match status" value="4"/>
</dbReference>
<evidence type="ECO:0000313" key="10">
    <source>
        <dbReference type="Proteomes" id="UP000002208"/>
    </source>
</evidence>
<dbReference type="SUPFAM" id="SSF55874">
    <property type="entry name" value="ATPase domain of HSP90 chaperone/DNA topoisomerase II/histidine kinase"/>
    <property type="match status" value="1"/>
</dbReference>
<dbReference type="EC" id="2.7.13.3" evidence="2"/>
<dbReference type="NCBIfam" id="TIGR00229">
    <property type="entry name" value="sensory_box"/>
    <property type="match status" value="4"/>
</dbReference>
<dbReference type="SMART" id="SM00086">
    <property type="entry name" value="PAC"/>
    <property type="match status" value="3"/>
</dbReference>
<feature type="domain" description="PAC" evidence="8">
    <location>
        <begin position="481"/>
        <end position="531"/>
    </location>
</feature>
<dbReference type="InterPro" id="IPR003594">
    <property type="entry name" value="HATPase_dom"/>
</dbReference>
<dbReference type="InterPro" id="IPR001610">
    <property type="entry name" value="PAC"/>
</dbReference>
<dbReference type="EMBL" id="CP001114">
    <property type="protein sequence ID" value="ACO46106.2"/>
    <property type="molecule type" value="Genomic_DNA"/>
</dbReference>
<evidence type="ECO:0000256" key="4">
    <source>
        <dbReference type="ARBA" id="ARBA00022679"/>
    </source>
</evidence>
<sequence>MSFLPTGRPADQARNAPTSLSQDLLELLDLINGIVWEADPETGRNTFVSAMVESLLGYTQSEWTTAPGFWEDRIHPDDRDRVLAETDRLIGIGAPYELDYRLQASDGRYVWIRDRITPRFDERGRMVKLGGVMMDITAQKKTEDQLRSAHDRLAKVFSASPVGIGLTGLQSGRVMDTNDALLEIIGCSREAFVGSGLEQVDPWVNPRDRDEIVQGLKEGGSVRDFESQLHHFPTGELRDVLLSAELLNLDSEDVLLIITQDMTERKKTEAALSASEARFKALVQHSSDMVSVVNRGGYMTYTSPSLIHILGYPADEMLRRQVMDFLHPDEFGEIQEAFAQTVFGGPGTTRTLTSRFQHRDGTYRWLEWVATNRLDDPHVRGIVMNSRDVSERKASEEALEESRRTFEVLFEHSPDAIMLIDFEGIMPIVHCNEVAAVMNGYTRDELIGQSVYITVPHGDTLMADPAADHQFRESVRAQGRLRMESTHRRKDGSLFPIEIHLALVNIGGRELMLSIERDISERKAAEEALRASQSRLLSSEKLASLGRLTAGLAHEVNTPLAATMNYLHEAARLAREYRDSVGVSEVTEDDHREIATELCGAIEEGAKTAARIGEFIRSMRGHTRDTVSGVQDFDAVKMASETLIMVAHEARSAGIDLLLEQPKSPVELRGEPGRFTQVLTNLVVNSVHACSDSGRPKGQVTVSFDTDNGRTVMRVSDTGTGIPAEILPRIFDPMFTTKDVGKGTGLGLSIIHDIVTGHFHGDIAVETEVGVGTTFVVTFPPLAAT</sequence>
<evidence type="ECO:0000259" key="7">
    <source>
        <dbReference type="PROSITE" id="PS50112"/>
    </source>
</evidence>
<evidence type="ECO:0000256" key="5">
    <source>
        <dbReference type="ARBA" id="ARBA00022777"/>
    </source>
</evidence>
<dbReference type="Pfam" id="PF08447">
    <property type="entry name" value="PAS_3"/>
    <property type="match status" value="1"/>
</dbReference>
<accession>C1CV89</accession>
<dbReference type="STRING" id="546414.Deide_11970"/>
<dbReference type="PROSITE" id="PS50113">
    <property type="entry name" value="PAC"/>
    <property type="match status" value="3"/>
</dbReference>
<dbReference type="InterPro" id="IPR004358">
    <property type="entry name" value="Sig_transdc_His_kin-like_C"/>
</dbReference>
<dbReference type="PANTHER" id="PTHR43304">
    <property type="entry name" value="PHYTOCHROME-LIKE PROTEIN CPH1"/>
    <property type="match status" value="1"/>
</dbReference>
<protein>
    <recommendedName>
        <fullName evidence="2">histidine kinase</fullName>
        <ecNumber evidence="2">2.7.13.3</ecNumber>
    </recommendedName>
</protein>
<feature type="domain" description="Histidine kinase" evidence="6">
    <location>
        <begin position="551"/>
        <end position="783"/>
    </location>
</feature>
<dbReference type="SMART" id="SM00387">
    <property type="entry name" value="HATPase_c"/>
    <property type="match status" value="1"/>
</dbReference>
<dbReference type="RefSeq" id="WP_041227160.1">
    <property type="nucleotide sequence ID" value="NC_012526.1"/>
</dbReference>
<dbReference type="Gene3D" id="3.30.565.10">
    <property type="entry name" value="Histidine kinase-like ATPase, C-terminal domain"/>
    <property type="match status" value="1"/>
</dbReference>
<dbReference type="PROSITE" id="PS50109">
    <property type="entry name" value="HIS_KIN"/>
    <property type="match status" value="1"/>
</dbReference>
<keyword evidence="5 9" id="KW-0418">Kinase</keyword>
<evidence type="ECO:0000256" key="3">
    <source>
        <dbReference type="ARBA" id="ARBA00022553"/>
    </source>
</evidence>
<dbReference type="InterPro" id="IPR035965">
    <property type="entry name" value="PAS-like_dom_sf"/>
</dbReference>
<dbReference type="PANTHER" id="PTHR43304:SF1">
    <property type="entry name" value="PAC DOMAIN-CONTAINING PROTEIN"/>
    <property type="match status" value="1"/>
</dbReference>
<proteinExistence type="predicted"/>
<gene>
    <name evidence="9" type="ordered locus">Deide_11970</name>
</gene>
<organism evidence="9 10">
    <name type="scientific">Deinococcus deserti (strain DSM 17065 / CIP 109153 / LMG 22923 / VCD115)</name>
    <dbReference type="NCBI Taxonomy" id="546414"/>
    <lineage>
        <taxon>Bacteria</taxon>
        <taxon>Thermotogati</taxon>
        <taxon>Deinococcota</taxon>
        <taxon>Deinococci</taxon>
        <taxon>Deinococcales</taxon>
        <taxon>Deinococcaceae</taxon>
        <taxon>Deinococcus</taxon>
    </lineage>
</organism>
<dbReference type="eggNOG" id="COG2202">
    <property type="taxonomic scope" value="Bacteria"/>
</dbReference>
<dbReference type="InterPro" id="IPR000700">
    <property type="entry name" value="PAS-assoc_C"/>
</dbReference>
<dbReference type="Pfam" id="PF02518">
    <property type="entry name" value="HATPase_c"/>
    <property type="match status" value="1"/>
</dbReference>
<feature type="domain" description="PAC" evidence="8">
    <location>
        <begin position="350"/>
        <end position="401"/>
    </location>
</feature>
<comment type="catalytic activity">
    <reaction evidence="1">
        <text>ATP + protein L-histidine = ADP + protein N-phospho-L-histidine.</text>
        <dbReference type="EC" id="2.7.13.3"/>
    </reaction>
</comment>
<feature type="domain" description="PAC" evidence="8">
    <location>
        <begin position="96"/>
        <end position="148"/>
    </location>
</feature>
<evidence type="ECO:0000256" key="1">
    <source>
        <dbReference type="ARBA" id="ARBA00000085"/>
    </source>
</evidence>
<reference evidence="9 10" key="1">
    <citation type="journal article" date="2009" name="PLoS Genet.">
        <title>Alliance of proteomics and genomics to unravel the specificities of Sahara bacterium Deinococcus deserti.</title>
        <authorList>
            <person name="de Groot A."/>
            <person name="Dulermo R."/>
            <person name="Ortet P."/>
            <person name="Blanchard L."/>
            <person name="Guerin P."/>
            <person name="Fernandez B."/>
            <person name="Vacherie B."/>
            <person name="Dossat C."/>
            <person name="Jolivet E."/>
            <person name="Siguier P."/>
            <person name="Chandler M."/>
            <person name="Barakat M."/>
            <person name="Dedieu A."/>
            <person name="Barbe V."/>
            <person name="Heulin T."/>
            <person name="Sommer S."/>
            <person name="Achouak W."/>
            <person name="Armengaud J."/>
        </authorList>
    </citation>
    <scope>NUCLEOTIDE SEQUENCE [LARGE SCALE GENOMIC DNA]</scope>
    <source>
        <strain evidence="10">DSM 17065 / CIP 109153 / LMG 22923 / VCD115</strain>
    </source>
</reference>
<evidence type="ECO:0000256" key="2">
    <source>
        <dbReference type="ARBA" id="ARBA00012438"/>
    </source>
</evidence>
<dbReference type="InterPro" id="IPR005467">
    <property type="entry name" value="His_kinase_dom"/>
</dbReference>
<dbReference type="Pfam" id="PF00989">
    <property type="entry name" value="PAS"/>
    <property type="match status" value="1"/>
</dbReference>
<dbReference type="InterPro" id="IPR003661">
    <property type="entry name" value="HisK_dim/P_dom"/>
</dbReference>
<dbReference type="HOGENOM" id="CLU_422572_0_0_0"/>
<dbReference type="CDD" id="cd00082">
    <property type="entry name" value="HisKA"/>
    <property type="match status" value="1"/>
</dbReference>
<dbReference type="Pfam" id="PF13426">
    <property type="entry name" value="PAS_9"/>
    <property type="match status" value="1"/>
</dbReference>
<feature type="domain" description="PAS" evidence="7">
    <location>
        <begin position="402"/>
        <end position="459"/>
    </location>
</feature>
<evidence type="ECO:0000313" key="9">
    <source>
        <dbReference type="EMBL" id="ACO46106.2"/>
    </source>
</evidence>
<dbReference type="GO" id="GO:0000155">
    <property type="term" value="F:phosphorelay sensor kinase activity"/>
    <property type="evidence" value="ECO:0007669"/>
    <property type="project" value="InterPro"/>
</dbReference>
<dbReference type="InterPro" id="IPR013767">
    <property type="entry name" value="PAS_fold"/>
</dbReference>
<dbReference type="Gene3D" id="1.10.287.130">
    <property type="match status" value="1"/>
</dbReference>
<keyword evidence="10" id="KW-1185">Reference proteome</keyword>
<dbReference type="PROSITE" id="PS50112">
    <property type="entry name" value="PAS"/>
    <property type="match status" value="3"/>
</dbReference>
<dbReference type="CDD" id="cd00130">
    <property type="entry name" value="PAS"/>
    <property type="match status" value="3"/>
</dbReference>
<dbReference type="PRINTS" id="PR00344">
    <property type="entry name" value="BCTRLSENSOR"/>
</dbReference>
<dbReference type="InterPro" id="IPR013656">
    <property type="entry name" value="PAS_4"/>
</dbReference>
<dbReference type="AlphaFoldDB" id="C1CV89"/>
<dbReference type="InterPro" id="IPR052162">
    <property type="entry name" value="Sensor_kinase/Photoreceptor"/>
</dbReference>
<dbReference type="InterPro" id="IPR036890">
    <property type="entry name" value="HATPase_C_sf"/>
</dbReference>
<keyword evidence="4" id="KW-0808">Transferase</keyword>
<dbReference type="eggNOG" id="COG3852">
    <property type="taxonomic scope" value="Bacteria"/>
</dbReference>
<feature type="domain" description="PAS" evidence="7">
    <location>
        <begin position="275"/>
        <end position="345"/>
    </location>
</feature>
<feature type="domain" description="PAS" evidence="7">
    <location>
        <begin position="20"/>
        <end position="93"/>
    </location>
</feature>
<evidence type="ECO:0000259" key="8">
    <source>
        <dbReference type="PROSITE" id="PS50113"/>
    </source>
</evidence>
<evidence type="ECO:0000259" key="6">
    <source>
        <dbReference type="PROSITE" id="PS50109"/>
    </source>
</evidence>
<keyword evidence="3" id="KW-0597">Phosphoprotein</keyword>
<dbReference type="OrthoDB" id="9784397at2"/>
<dbReference type="PaxDb" id="546414-Deide_11970"/>
<name>C1CV89_DEIDV</name>
<dbReference type="InterPro" id="IPR000014">
    <property type="entry name" value="PAS"/>
</dbReference>
<dbReference type="Proteomes" id="UP000002208">
    <property type="component" value="Chromosome"/>
</dbReference>
<dbReference type="Gene3D" id="3.30.450.20">
    <property type="entry name" value="PAS domain"/>
    <property type="match status" value="4"/>
</dbReference>
<dbReference type="GO" id="GO:0006355">
    <property type="term" value="P:regulation of DNA-templated transcription"/>
    <property type="evidence" value="ECO:0007669"/>
    <property type="project" value="InterPro"/>
</dbReference>